<keyword evidence="1" id="KW-1133">Transmembrane helix</keyword>
<feature type="transmembrane region" description="Helical" evidence="1">
    <location>
        <begin position="88"/>
        <end position="109"/>
    </location>
</feature>
<organism evidence="2 3">
    <name type="scientific">Brachionus calyciflorus</name>
    <dbReference type="NCBI Taxonomy" id="104777"/>
    <lineage>
        <taxon>Eukaryota</taxon>
        <taxon>Metazoa</taxon>
        <taxon>Spiralia</taxon>
        <taxon>Gnathifera</taxon>
        <taxon>Rotifera</taxon>
        <taxon>Eurotatoria</taxon>
        <taxon>Monogononta</taxon>
        <taxon>Pseudotrocha</taxon>
        <taxon>Ploima</taxon>
        <taxon>Brachionidae</taxon>
        <taxon>Brachionus</taxon>
    </lineage>
</organism>
<sequence>MTISTTTTTTISTTTTTTTTATTKSGLNKMLLSTEQMIQKTINAPVSNDQLWDTNWWSFFNSHQFLVTLVLFFTYFDPCVDDCMYSILLQALLFIKNISKGIIMVIFPLNNELKYFFKENKEMIRLNTFKRTRSKYHSIDSSLNKYNPHMFATFKPTTKNIPRSISNGSYFKVQNV</sequence>
<evidence type="ECO:0000313" key="2">
    <source>
        <dbReference type="EMBL" id="CAF1041316.1"/>
    </source>
</evidence>
<proteinExistence type="predicted"/>
<feature type="transmembrane region" description="Helical" evidence="1">
    <location>
        <begin position="56"/>
        <end position="76"/>
    </location>
</feature>
<comment type="caution">
    <text evidence="2">The sequence shown here is derived from an EMBL/GenBank/DDBJ whole genome shotgun (WGS) entry which is preliminary data.</text>
</comment>
<accession>A0A814JRS9</accession>
<keyword evidence="1" id="KW-0472">Membrane</keyword>
<keyword evidence="1" id="KW-0812">Transmembrane</keyword>
<dbReference type="Proteomes" id="UP000663879">
    <property type="component" value="Unassembled WGS sequence"/>
</dbReference>
<dbReference type="EMBL" id="CAJNOC010005062">
    <property type="protein sequence ID" value="CAF1041316.1"/>
    <property type="molecule type" value="Genomic_DNA"/>
</dbReference>
<dbReference type="AlphaFoldDB" id="A0A814JRS9"/>
<reference evidence="2" key="1">
    <citation type="submission" date="2021-02" db="EMBL/GenBank/DDBJ databases">
        <authorList>
            <person name="Nowell W R."/>
        </authorList>
    </citation>
    <scope>NUCLEOTIDE SEQUENCE</scope>
    <source>
        <strain evidence="2">Ploen Becks lab</strain>
    </source>
</reference>
<protein>
    <submittedName>
        <fullName evidence="2">Uncharacterized protein</fullName>
    </submittedName>
</protein>
<keyword evidence="3" id="KW-1185">Reference proteome</keyword>
<evidence type="ECO:0000256" key="1">
    <source>
        <dbReference type="SAM" id="Phobius"/>
    </source>
</evidence>
<name>A0A814JRS9_9BILA</name>
<evidence type="ECO:0000313" key="3">
    <source>
        <dbReference type="Proteomes" id="UP000663879"/>
    </source>
</evidence>
<gene>
    <name evidence="2" type="ORF">OXX778_LOCUS18363</name>
</gene>